<dbReference type="KEGG" id="anf:AQPE_3257"/>
<dbReference type="SUPFAM" id="SSF53448">
    <property type="entry name" value="Nucleotide-diphospho-sugar transferases"/>
    <property type="match status" value="1"/>
</dbReference>
<dbReference type="RefSeq" id="WP_318347356.1">
    <property type="nucleotide sequence ID" value="NZ_AP018694.1"/>
</dbReference>
<evidence type="ECO:0008006" key="3">
    <source>
        <dbReference type="Google" id="ProtNLM"/>
    </source>
</evidence>
<sequence>MFADRYINKNIVYPEFIDAVVSPEVSMILMIPCLNEPEIFRTLESLWTCDPIVSCCEVIVVVNESENSTLEVKSFNLETYKKLFDWKRENDRENLILHPIYAQSVNAKHAGAGMARKIGMDEVIRRFNALNRPDGVIISTDADCLFSKNYLQQIELAFSRKSCFAATLNFKHRVEEMADSKQKLGIQLYEDYLHYYKRALDFAGFPDSIYTIGSAFAVRAEAYVKQGGMNRRQAGEDFYFLNKLTKLGQITEINDAFVYPSARVSDRVPFGTGAAMTKWMNEDGDLTLTYNFAAFRDLKVLFDKVDTLFRNSADKVFMASLPTSIQEYLQVLEFPAKLAEINQNSSSLLSFRKRFFQFFDGFIILRFLNLAHQKYYPKQNLSDAITQLTEYSLG</sequence>
<evidence type="ECO:0000313" key="2">
    <source>
        <dbReference type="Proteomes" id="UP001193389"/>
    </source>
</evidence>
<dbReference type="Proteomes" id="UP001193389">
    <property type="component" value="Chromosome"/>
</dbReference>
<evidence type="ECO:0000313" key="1">
    <source>
        <dbReference type="EMBL" id="BBE19083.1"/>
    </source>
</evidence>
<organism evidence="1 2">
    <name type="scientific">Aquipluma nitroreducens</name>
    <dbReference type="NCBI Taxonomy" id="2010828"/>
    <lineage>
        <taxon>Bacteria</taxon>
        <taxon>Pseudomonadati</taxon>
        <taxon>Bacteroidota</taxon>
        <taxon>Bacteroidia</taxon>
        <taxon>Marinilabiliales</taxon>
        <taxon>Prolixibacteraceae</taxon>
        <taxon>Aquipluma</taxon>
    </lineage>
</organism>
<dbReference type="EMBL" id="AP018694">
    <property type="protein sequence ID" value="BBE19083.1"/>
    <property type="molecule type" value="Genomic_DNA"/>
</dbReference>
<name>A0A5K7SBY6_9BACT</name>
<accession>A0A5K7SBY6</accession>
<keyword evidence="2" id="KW-1185">Reference proteome</keyword>
<dbReference type="Gene3D" id="3.90.550.10">
    <property type="entry name" value="Spore Coat Polysaccharide Biosynthesis Protein SpsA, Chain A"/>
    <property type="match status" value="1"/>
</dbReference>
<gene>
    <name evidence="1" type="ORF">AQPE_3257</name>
</gene>
<proteinExistence type="predicted"/>
<dbReference type="InterPro" id="IPR029044">
    <property type="entry name" value="Nucleotide-diphossugar_trans"/>
</dbReference>
<protein>
    <recommendedName>
        <fullName evidence="3">Glycosyltransferase 2-like domain-containing protein</fullName>
    </recommendedName>
</protein>
<reference evidence="1" key="1">
    <citation type="journal article" date="2020" name="Int. J. Syst. Evol. Microbiol.">
        <title>Aquipluma nitroreducens gen. nov. sp. nov., a novel facultatively anaerobic bacterium isolated from a freshwater lake.</title>
        <authorList>
            <person name="Watanabe M."/>
            <person name="Kojima H."/>
            <person name="Fukui M."/>
        </authorList>
    </citation>
    <scope>NUCLEOTIDE SEQUENCE</scope>
    <source>
        <strain evidence="1">MeG22</strain>
    </source>
</reference>
<dbReference type="AlphaFoldDB" id="A0A5K7SBY6"/>